<comment type="caution">
    <text evidence="2">The sequence shown here is derived from an EMBL/GenBank/DDBJ whole genome shotgun (WGS) entry which is preliminary data.</text>
</comment>
<evidence type="ECO:0008006" key="4">
    <source>
        <dbReference type="Google" id="ProtNLM"/>
    </source>
</evidence>
<evidence type="ECO:0000313" key="2">
    <source>
        <dbReference type="EMBL" id="KAJ3572418.1"/>
    </source>
</evidence>
<feature type="region of interest" description="Disordered" evidence="1">
    <location>
        <begin position="537"/>
        <end position="556"/>
    </location>
</feature>
<proteinExistence type="predicted"/>
<keyword evidence="3" id="KW-1185">Reference proteome</keyword>
<dbReference type="InterPro" id="IPR032675">
    <property type="entry name" value="LRR_dom_sf"/>
</dbReference>
<protein>
    <recommendedName>
        <fullName evidence="4">F-box domain-containing protein</fullName>
    </recommendedName>
</protein>
<gene>
    <name evidence="2" type="ORF">NP233_g3091</name>
</gene>
<sequence length="556" mass="63015">MHRCLCVPEILSLICAEFSSDCPYSLPTRDGNALASLARTSKSWSEPALEVLWRSIDGIEKLFPELQSLLHEDEPEMLSLQRCLTAAEMNVFKKNAARIRDFEESDGKYNALYPVLFGYGYGSSLLPNLRRLNWQVSTPEAFPYFRLLLCPNLKELRLCIQEEIVFEQLNSLKTLSIPSSSPTVGPLPKISQLELCLNDIPISQFPSALSARKELLNVLHSWSQLTDLDIDEMPLESLGCIVSLPNLKRLKFVGELDPPLHLYPLPIPFRPQAMPPSLEPPCPLLEDLSIYQVPLSIIDNMFKVLIRVHLKNLAFAFGTDHYDPDEDIMPLLNNLDRHIDPYTLESITLSCCFNVEFPTFIVPLLKFHRLREVSLDAAPFESIPEMPMSQVATSWPLIEALRIRSSQAEQQGWDWESPPSQDAASSFTLISLIPLAKECRNLRLLSLTVAADSETQDVIERNPHMIEGVENSSLRGLLLSEESLIADNEEFVAAFLSSLFPALDNVTHDVFGWSDEEPSSDILGWRRVGELLRTQNREKRSERFDAQNDKPYSRPR</sequence>
<evidence type="ECO:0000313" key="3">
    <source>
        <dbReference type="Proteomes" id="UP001213000"/>
    </source>
</evidence>
<dbReference type="Proteomes" id="UP001213000">
    <property type="component" value="Unassembled WGS sequence"/>
</dbReference>
<name>A0AAD5YU94_9AGAR</name>
<accession>A0AAD5YU94</accession>
<organism evidence="2 3">
    <name type="scientific">Leucocoprinus birnbaumii</name>
    <dbReference type="NCBI Taxonomy" id="56174"/>
    <lineage>
        <taxon>Eukaryota</taxon>
        <taxon>Fungi</taxon>
        <taxon>Dikarya</taxon>
        <taxon>Basidiomycota</taxon>
        <taxon>Agaricomycotina</taxon>
        <taxon>Agaricomycetes</taxon>
        <taxon>Agaricomycetidae</taxon>
        <taxon>Agaricales</taxon>
        <taxon>Agaricineae</taxon>
        <taxon>Agaricaceae</taxon>
        <taxon>Leucocoprinus</taxon>
    </lineage>
</organism>
<dbReference type="EMBL" id="JANIEX010000143">
    <property type="protein sequence ID" value="KAJ3572418.1"/>
    <property type="molecule type" value="Genomic_DNA"/>
</dbReference>
<reference evidence="2" key="1">
    <citation type="submission" date="2022-07" db="EMBL/GenBank/DDBJ databases">
        <title>Genome Sequence of Leucocoprinus birnbaumii.</title>
        <authorList>
            <person name="Buettner E."/>
        </authorList>
    </citation>
    <scope>NUCLEOTIDE SEQUENCE</scope>
    <source>
        <strain evidence="2">VT141</strain>
    </source>
</reference>
<dbReference type="Gene3D" id="3.80.10.10">
    <property type="entry name" value="Ribonuclease Inhibitor"/>
    <property type="match status" value="1"/>
</dbReference>
<evidence type="ECO:0000256" key="1">
    <source>
        <dbReference type="SAM" id="MobiDB-lite"/>
    </source>
</evidence>
<dbReference type="SUPFAM" id="SSF52047">
    <property type="entry name" value="RNI-like"/>
    <property type="match status" value="1"/>
</dbReference>
<dbReference type="AlphaFoldDB" id="A0AAD5YU94"/>